<evidence type="ECO:0000313" key="2">
    <source>
        <dbReference type="Proteomes" id="UP001223390"/>
    </source>
</evidence>
<keyword evidence="2" id="KW-1185">Reference proteome</keyword>
<dbReference type="EMBL" id="JASITI010000060">
    <property type="protein sequence ID" value="MDK9500360.1"/>
    <property type="molecule type" value="Genomic_DNA"/>
</dbReference>
<name>A0ABT7H376_9ACTN</name>
<protein>
    <submittedName>
        <fullName evidence="1">Uncharacterized protein</fullName>
    </submittedName>
</protein>
<comment type="caution">
    <text evidence="1">The sequence shown here is derived from an EMBL/GenBank/DDBJ whole genome shotgun (WGS) entry which is preliminary data.</text>
</comment>
<sequence>MDGYERTLRGGVVLNPPGRFTSLEQLVAALTVACSDEHDRARRVFGEDCGGRDE</sequence>
<gene>
    <name evidence="1" type="ORF">QEZ40_006179</name>
</gene>
<evidence type="ECO:0000313" key="1">
    <source>
        <dbReference type="EMBL" id="MDK9500360.1"/>
    </source>
</evidence>
<organism evidence="1 2">
    <name type="scientific">Streptomyces katrae</name>
    <dbReference type="NCBI Taxonomy" id="68223"/>
    <lineage>
        <taxon>Bacteria</taxon>
        <taxon>Bacillati</taxon>
        <taxon>Actinomycetota</taxon>
        <taxon>Actinomycetes</taxon>
        <taxon>Kitasatosporales</taxon>
        <taxon>Streptomycetaceae</taxon>
        <taxon>Streptomyces</taxon>
    </lineage>
</organism>
<accession>A0ABT7H376</accession>
<proteinExistence type="predicted"/>
<reference evidence="1 2" key="1">
    <citation type="submission" date="2023-05" db="EMBL/GenBank/DDBJ databases">
        <title>Sequencing and Assembly of Streptomyces sp. NP73.</title>
        <authorList>
            <person name="Konwar A.N."/>
            <person name="Saikia K."/>
            <person name="Thakur D."/>
        </authorList>
    </citation>
    <scope>NUCLEOTIDE SEQUENCE [LARGE SCALE GENOMIC DNA]</scope>
    <source>
        <strain evidence="1 2">NP73</strain>
    </source>
</reference>
<dbReference type="Proteomes" id="UP001223390">
    <property type="component" value="Unassembled WGS sequence"/>
</dbReference>
<dbReference type="RefSeq" id="WP_285346010.1">
    <property type="nucleotide sequence ID" value="NZ_JASITI010000060.1"/>
</dbReference>